<dbReference type="AlphaFoldDB" id="A0A7W2FUY2"/>
<comment type="caution">
    <text evidence="2">The sequence shown here is derived from an EMBL/GenBank/DDBJ whole genome shotgun (WGS) entry which is preliminary data.</text>
</comment>
<proteinExistence type="predicted"/>
<protein>
    <submittedName>
        <fullName evidence="2">Uncharacterized protein</fullName>
    </submittedName>
</protein>
<organism evidence="2 3">
    <name type="scientific">Vibrio marinisediminis</name>
    <dbReference type="NCBI Taxonomy" id="2758441"/>
    <lineage>
        <taxon>Bacteria</taxon>
        <taxon>Pseudomonadati</taxon>
        <taxon>Pseudomonadota</taxon>
        <taxon>Gammaproteobacteria</taxon>
        <taxon>Vibrionales</taxon>
        <taxon>Vibrionaceae</taxon>
        <taxon>Vibrio</taxon>
    </lineage>
</organism>
<reference evidence="2 3" key="1">
    <citation type="submission" date="2020-07" db="EMBL/GenBank/DDBJ databases">
        <title>Vibrio marinisediminis sp. nov., isolated from marine sediment.</title>
        <authorList>
            <person name="Ji X."/>
        </authorList>
    </citation>
    <scope>NUCLEOTIDE SEQUENCE [LARGE SCALE GENOMIC DNA]</scope>
    <source>
        <strain evidence="2 3">404</strain>
    </source>
</reference>
<dbReference type="Proteomes" id="UP000571701">
    <property type="component" value="Unassembled WGS sequence"/>
</dbReference>
<keyword evidence="1" id="KW-0472">Membrane</keyword>
<gene>
    <name evidence="2" type="ORF">H2O73_20130</name>
</gene>
<sequence length="185" mass="20895">MWQGLRLGGCVVHHLMRRYVFGVNLNLDNIAAIAAFWGALTGTCALIIQALGFLKDGIAIRALPRMYYSVKVVDGYDEPVEKTAFDIDIANIGRRVAYIESISFYPKKSDSNESLRVSLFDADSRSDLIEVKEGEKYYFRSDSDYRNFSEVLGEFGVLEIRLTSGKVIKTQFKVTKFSRIPITNT</sequence>
<keyword evidence="1" id="KW-0812">Transmembrane</keyword>
<evidence type="ECO:0000256" key="1">
    <source>
        <dbReference type="SAM" id="Phobius"/>
    </source>
</evidence>
<feature type="transmembrane region" description="Helical" evidence="1">
    <location>
        <begin position="30"/>
        <end position="54"/>
    </location>
</feature>
<keyword evidence="1" id="KW-1133">Transmembrane helix</keyword>
<evidence type="ECO:0000313" key="2">
    <source>
        <dbReference type="EMBL" id="MBA5764674.1"/>
    </source>
</evidence>
<name>A0A7W2FUY2_9VIBR</name>
<accession>A0A7W2FUY2</accession>
<dbReference type="RefSeq" id="WP_182110710.1">
    <property type="nucleotide sequence ID" value="NZ_JACFYF010000033.1"/>
</dbReference>
<evidence type="ECO:0000313" key="3">
    <source>
        <dbReference type="Proteomes" id="UP000571701"/>
    </source>
</evidence>
<dbReference type="EMBL" id="JACFYF010000033">
    <property type="protein sequence ID" value="MBA5764674.1"/>
    <property type="molecule type" value="Genomic_DNA"/>
</dbReference>
<keyword evidence="3" id="KW-1185">Reference proteome</keyword>